<reference evidence="3" key="1">
    <citation type="submission" date="2013-09" db="EMBL/GenBank/DDBJ databases">
        <title>The Genome Sequence of Anopheles culicifacies species A.</title>
        <authorList>
            <consortium name="The Broad Institute Genomics Platform"/>
            <person name="Neafsey D.E."/>
            <person name="Besansky N."/>
            <person name="Howell P."/>
            <person name="Walton C."/>
            <person name="Young S.K."/>
            <person name="Zeng Q."/>
            <person name="Gargeya S."/>
            <person name="Fitzgerald M."/>
            <person name="Haas B."/>
            <person name="Abouelleil A."/>
            <person name="Allen A.W."/>
            <person name="Alvarado L."/>
            <person name="Arachchi H.M."/>
            <person name="Berlin A.M."/>
            <person name="Chapman S.B."/>
            <person name="Gainer-Dewar J."/>
            <person name="Goldberg J."/>
            <person name="Griggs A."/>
            <person name="Gujja S."/>
            <person name="Hansen M."/>
            <person name="Howarth C."/>
            <person name="Imamovic A."/>
            <person name="Ireland A."/>
            <person name="Larimer J."/>
            <person name="McCowan C."/>
            <person name="Murphy C."/>
            <person name="Pearson M."/>
            <person name="Poon T.W."/>
            <person name="Priest M."/>
            <person name="Roberts A."/>
            <person name="Saif S."/>
            <person name="Shea T."/>
            <person name="Sisk P."/>
            <person name="Sykes S."/>
            <person name="Wortman J."/>
            <person name="Nusbaum C."/>
            <person name="Birren B."/>
        </authorList>
    </citation>
    <scope>NUCLEOTIDE SEQUENCE [LARGE SCALE GENOMIC DNA]</scope>
    <source>
        <strain evidence="3">A-37</strain>
    </source>
</reference>
<evidence type="ECO:0008006" key="4">
    <source>
        <dbReference type="Google" id="ProtNLM"/>
    </source>
</evidence>
<keyword evidence="1" id="KW-0175">Coiled coil</keyword>
<dbReference type="AlphaFoldDB" id="A0A182MKX3"/>
<protein>
    <recommendedName>
        <fullName evidence="4">Syntaxin N-terminal domain-containing protein</fullName>
    </recommendedName>
</protein>
<dbReference type="EMBL" id="AXCM01018881">
    <property type="status" value="NOT_ANNOTATED_CDS"/>
    <property type="molecule type" value="Genomic_DNA"/>
</dbReference>
<keyword evidence="3" id="KW-1185">Reference proteome</keyword>
<sequence>MPVTVNIYNSAVQSKKECYNYREADWANFQRITEATINAEVSLNTTSDIDTAIMELESCIKNTVSTCRPRVKVRARLIQLDDEAKALISQKNMLRRQYHRKGDRNFYSAFRQAAKRIEERLRNLNNQRFSKIVKNFPKNSLPFWRISKLLRSKFKPIPALNGNLNLSFTPQ</sequence>
<reference evidence="2" key="2">
    <citation type="submission" date="2020-05" db="UniProtKB">
        <authorList>
            <consortium name="EnsemblMetazoa"/>
        </authorList>
    </citation>
    <scope>IDENTIFICATION</scope>
    <source>
        <strain evidence="2">A-37</strain>
    </source>
</reference>
<name>A0A182MKX3_9DIPT</name>
<evidence type="ECO:0000256" key="1">
    <source>
        <dbReference type="SAM" id="Coils"/>
    </source>
</evidence>
<dbReference type="EnsemblMetazoa" id="ACUA020774-RA">
    <property type="protein sequence ID" value="ACUA020774-PA"/>
    <property type="gene ID" value="ACUA020774"/>
</dbReference>
<feature type="coiled-coil region" evidence="1">
    <location>
        <begin position="77"/>
        <end position="127"/>
    </location>
</feature>
<evidence type="ECO:0000313" key="2">
    <source>
        <dbReference type="EnsemblMetazoa" id="ACUA020774-PA"/>
    </source>
</evidence>
<dbReference type="Proteomes" id="UP000075883">
    <property type="component" value="Unassembled WGS sequence"/>
</dbReference>
<dbReference type="VEuPathDB" id="VectorBase:ACUA020774"/>
<proteinExistence type="predicted"/>
<accession>A0A182MKX3</accession>
<evidence type="ECO:0000313" key="3">
    <source>
        <dbReference type="Proteomes" id="UP000075883"/>
    </source>
</evidence>
<organism evidence="2 3">
    <name type="scientific">Anopheles culicifacies</name>
    <dbReference type="NCBI Taxonomy" id="139723"/>
    <lineage>
        <taxon>Eukaryota</taxon>
        <taxon>Metazoa</taxon>
        <taxon>Ecdysozoa</taxon>
        <taxon>Arthropoda</taxon>
        <taxon>Hexapoda</taxon>
        <taxon>Insecta</taxon>
        <taxon>Pterygota</taxon>
        <taxon>Neoptera</taxon>
        <taxon>Endopterygota</taxon>
        <taxon>Diptera</taxon>
        <taxon>Nematocera</taxon>
        <taxon>Culicoidea</taxon>
        <taxon>Culicidae</taxon>
        <taxon>Anophelinae</taxon>
        <taxon>Anopheles</taxon>
        <taxon>culicifacies species complex</taxon>
    </lineage>
</organism>